<dbReference type="PROSITE" id="PS51186">
    <property type="entry name" value="GNAT"/>
    <property type="match status" value="1"/>
</dbReference>
<dbReference type="InterPro" id="IPR000182">
    <property type="entry name" value="GNAT_dom"/>
</dbReference>
<evidence type="ECO:0000313" key="2">
    <source>
        <dbReference type="EMBL" id="AWH85273.1"/>
    </source>
</evidence>
<dbReference type="Gene3D" id="3.40.630.30">
    <property type="match status" value="1"/>
</dbReference>
<sequence>MPETFESQRLLFRELEPSDEEALFELDSDPEVHRYLGNTPVRSMDEIRTAIAMIREQYRTNGVGRMAVILKETGEFLGWAGLKLAKDQLNGNVNYYDLGYRFMRKHWGKGYATESAKAFISYGFNVMKLPKINAYADAGNAGSRSVLEKAGLEYIGSFDDDGVLSVWYEIVNPGDKKVN</sequence>
<dbReference type="InterPro" id="IPR051531">
    <property type="entry name" value="N-acetyltransferase"/>
</dbReference>
<reference evidence="2 3" key="1">
    <citation type="submission" date="2018-04" db="EMBL/GenBank/DDBJ databases">
        <title>Genome sequencing of Flavobacterium sp. HYN0059.</title>
        <authorList>
            <person name="Yi H."/>
            <person name="Baek C."/>
        </authorList>
    </citation>
    <scope>NUCLEOTIDE SEQUENCE [LARGE SCALE GENOMIC DNA]</scope>
    <source>
        <strain evidence="2 3">HYN0059</strain>
    </source>
</reference>
<dbReference type="RefSeq" id="WP_108777977.1">
    <property type="nucleotide sequence ID" value="NZ_CP029186.1"/>
</dbReference>
<dbReference type="PANTHER" id="PTHR43792">
    <property type="entry name" value="GNAT FAMILY, PUTATIVE (AFU_ORTHOLOGUE AFUA_3G00765)-RELATED-RELATED"/>
    <property type="match status" value="1"/>
</dbReference>
<feature type="domain" description="N-acetyltransferase" evidence="1">
    <location>
        <begin position="10"/>
        <end position="173"/>
    </location>
</feature>
<dbReference type="InterPro" id="IPR016181">
    <property type="entry name" value="Acyl_CoA_acyltransferase"/>
</dbReference>
<dbReference type="Proteomes" id="UP000244929">
    <property type="component" value="Chromosome"/>
</dbReference>
<gene>
    <name evidence="2" type="ORF">HYN59_09145</name>
</gene>
<dbReference type="PANTHER" id="PTHR43792:SF16">
    <property type="entry name" value="N-ACETYLTRANSFERASE DOMAIN-CONTAINING PROTEIN"/>
    <property type="match status" value="1"/>
</dbReference>
<evidence type="ECO:0000313" key="3">
    <source>
        <dbReference type="Proteomes" id="UP000244929"/>
    </source>
</evidence>
<dbReference type="KEGG" id="falb:HYN59_09145"/>
<dbReference type="SUPFAM" id="SSF55729">
    <property type="entry name" value="Acyl-CoA N-acyltransferases (Nat)"/>
    <property type="match status" value="1"/>
</dbReference>
<evidence type="ECO:0000259" key="1">
    <source>
        <dbReference type="PROSITE" id="PS51186"/>
    </source>
</evidence>
<organism evidence="2 3">
    <name type="scientific">Flavobacterium album</name>
    <dbReference type="NCBI Taxonomy" id="2175091"/>
    <lineage>
        <taxon>Bacteria</taxon>
        <taxon>Pseudomonadati</taxon>
        <taxon>Bacteroidota</taxon>
        <taxon>Flavobacteriia</taxon>
        <taxon>Flavobacteriales</taxon>
        <taxon>Flavobacteriaceae</taxon>
        <taxon>Flavobacterium</taxon>
    </lineage>
</organism>
<proteinExistence type="predicted"/>
<name>A0A2S1QXZ6_9FLAO</name>
<dbReference type="AlphaFoldDB" id="A0A2S1QXZ6"/>
<keyword evidence="3" id="KW-1185">Reference proteome</keyword>
<keyword evidence="2" id="KW-0808">Transferase</keyword>
<dbReference type="Pfam" id="PF13302">
    <property type="entry name" value="Acetyltransf_3"/>
    <property type="match status" value="1"/>
</dbReference>
<dbReference type="GO" id="GO:0016747">
    <property type="term" value="F:acyltransferase activity, transferring groups other than amino-acyl groups"/>
    <property type="evidence" value="ECO:0007669"/>
    <property type="project" value="InterPro"/>
</dbReference>
<accession>A0A2S1QXZ6</accession>
<protein>
    <submittedName>
        <fullName evidence="2">GNAT family N-acetyltransferase</fullName>
    </submittedName>
</protein>
<dbReference type="EMBL" id="CP029186">
    <property type="protein sequence ID" value="AWH85273.1"/>
    <property type="molecule type" value="Genomic_DNA"/>
</dbReference>
<dbReference type="OrthoDB" id="9788916at2"/>